<keyword evidence="1" id="KW-1133">Transmembrane helix</keyword>
<gene>
    <name evidence="2" type="ORF">Pan97_14140</name>
</gene>
<dbReference type="KEGG" id="bvo:Pan97_14140"/>
<evidence type="ECO:0000256" key="1">
    <source>
        <dbReference type="SAM" id="Phobius"/>
    </source>
</evidence>
<proteinExistence type="predicted"/>
<dbReference type="Proteomes" id="UP000318626">
    <property type="component" value="Chromosome"/>
</dbReference>
<evidence type="ECO:0000313" key="3">
    <source>
        <dbReference type="Proteomes" id="UP000318626"/>
    </source>
</evidence>
<protein>
    <recommendedName>
        <fullName evidence="4">Transmembrane protein</fullName>
    </recommendedName>
</protein>
<evidence type="ECO:0000313" key="2">
    <source>
        <dbReference type="EMBL" id="QDU74407.1"/>
    </source>
</evidence>
<keyword evidence="1" id="KW-0472">Membrane</keyword>
<feature type="transmembrane region" description="Helical" evidence="1">
    <location>
        <begin position="263"/>
        <end position="283"/>
    </location>
</feature>
<dbReference type="EMBL" id="CP036289">
    <property type="protein sequence ID" value="QDU74407.1"/>
    <property type="molecule type" value="Genomic_DNA"/>
</dbReference>
<sequence length="343" mass="37826" precursor="true">MMLVGSLGLVIVLMIRAADPETWRWIAPDEASEEIVSNDPVRVTRDQIEVPRRAVAGDNGTEGEFRVVENRPPATPYTLGDKGKTSNEEAHDKVWAKPEALALVEDSSPFRAADFEAWSQVFDNMREATAQDLSAQHAPLVQFGQLFQQSKLYRGKLVTIQGTVRRCVKLPPNPLDERAGNLWQLWVFSGGDNSPIVVYSMNLPEGFPVGNEIHETASLQAVYFKKWVYAAKGGTMTAPLLLAKDVNWQAPATIQHEITGLEIAIGTGCTLLGAVGVVGFIWWNNRNRDSEVEKLVRNRNRKQFEEKAADISVGVSVRDQLGALSAQMKNHSSSEESDDPSTG</sequence>
<keyword evidence="1" id="KW-0812">Transmembrane</keyword>
<dbReference type="AlphaFoldDB" id="A0A518C5A3"/>
<keyword evidence="3" id="KW-1185">Reference proteome</keyword>
<reference evidence="3" key="1">
    <citation type="submission" date="2019-02" db="EMBL/GenBank/DDBJ databases">
        <title>Deep-cultivation of Planctomycetes and their phenomic and genomic characterization uncovers novel biology.</title>
        <authorList>
            <person name="Wiegand S."/>
            <person name="Jogler M."/>
            <person name="Boedeker C."/>
            <person name="Pinto D."/>
            <person name="Vollmers J."/>
            <person name="Rivas-Marin E."/>
            <person name="Kohn T."/>
            <person name="Peeters S.H."/>
            <person name="Heuer A."/>
            <person name="Rast P."/>
            <person name="Oberbeckmann S."/>
            <person name="Bunk B."/>
            <person name="Jeske O."/>
            <person name="Meyerdierks A."/>
            <person name="Storesund J.E."/>
            <person name="Kallscheuer N."/>
            <person name="Luecker S."/>
            <person name="Lage O.M."/>
            <person name="Pohl T."/>
            <person name="Merkel B.J."/>
            <person name="Hornburger P."/>
            <person name="Mueller R.-W."/>
            <person name="Bruemmer F."/>
            <person name="Labrenz M."/>
            <person name="Spormann A.M."/>
            <person name="Op den Camp H."/>
            <person name="Overmann J."/>
            <person name="Amann R."/>
            <person name="Jetten M.S.M."/>
            <person name="Mascher T."/>
            <person name="Medema M.H."/>
            <person name="Devos D.P."/>
            <person name="Kaster A.-K."/>
            <person name="Ovreas L."/>
            <person name="Rohde M."/>
            <person name="Galperin M.Y."/>
            <person name="Jogler C."/>
        </authorList>
    </citation>
    <scope>NUCLEOTIDE SEQUENCE [LARGE SCALE GENOMIC DNA]</scope>
    <source>
        <strain evidence="3">Pan97</strain>
    </source>
</reference>
<evidence type="ECO:0008006" key="4">
    <source>
        <dbReference type="Google" id="ProtNLM"/>
    </source>
</evidence>
<organism evidence="2 3">
    <name type="scientific">Bremerella volcania</name>
    <dbReference type="NCBI Taxonomy" id="2527984"/>
    <lineage>
        <taxon>Bacteria</taxon>
        <taxon>Pseudomonadati</taxon>
        <taxon>Planctomycetota</taxon>
        <taxon>Planctomycetia</taxon>
        <taxon>Pirellulales</taxon>
        <taxon>Pirellulaceae</taxon>
        <taxon>Bremerella</taxon>
    </lineage>
</organism>
<dbReference type="RefSeq" id="WP_165698643.1">
    <property type="nucleotide sequence ID" value="NZ_CP036289.1"/>
</dbReference>
<accession>A0A518C5A3</accession>
<name>A0A518C5A3_9BACT</name>